<dbReference type="Proteomes" id="UP000256326">
    <property type="component" value="Unassembled WGS sequence"/>
</dbReference>
<organism evidence="2 3">
    <name type="scientific">Epilithonimonas hispanica</name>
    <dbReference type="NCBI Taxonomy" id="358687"/>
    <lineage>
        <taxon>Bacteria</taxon>
        <taxon>Pseudomonadati</taxon>
        <taxon>Bacteroidota</taxon>
        <taxon>Flavobacteriia</taxon>
        <taxon>Flavobacteriales</taxon>
        <taxon>Weeksellaceae</taxon>
        <taxon>Chryseobacterium group</taxon>
        <taxon>Epilithonimonas</taxon>
    </lineage>
</organism>
<dbReference type="OrthoDB" id="1244151at2"/>
<evidence type="ECO:0000313" key="2">
    <source>
        <dbReference type="EMBL" id="REC69174.1"/>
    </source>
</evidence>
<protein>
    <recommendedName>
        <fullName evidence="1">Outer membrane protein beta-barrel domain-containing protein</fullName>
    </recommendedName>
</protein>
<dbReference type="Pfam" id="PF13568">
    <property type="entry name" value="OMP_b-brl_2"/>
    <property type="match status" value="1"/>
</dbReference>
<keyword evidence="3" id="KW-1185">Reference proteome</keyword>
<sequence>MRKIITISSLLLFGFINAQTVKYGVTGNFHKSSIPGIHDRSKGIFGGGIGVFADISLVRNEIYNSAWLYLTPQLEFNTQGENAQMPGQETQKYHNNYIGIPLYIKYFLKSQGYKGDIYFMAGPRFEFMVSNKVSGPVSLTAHQEENIEKFGYGISAGVGVNIQNRWDVFIRYDRGFSKIYPDYTKYTTYNRMLAIGINLYLGESGF</sequence>
<name>A0A3D9CTX2_9FLAO</name>
<evidence type="ECO:0000313" key="3">
    <source>
        <dbReference type="Proteomes" id="UP000256326"/>
    </source>
</evidence>
<proteinExistence type="predicted"/>
<dbReference type="AlphaFoldDB" id="A0A3D9CTX2"/>
<dbReference type="EMBL" id="QNUG01000028">
    <property type="protein sequence ID" value="REC69174.1"/>
    <property type="molecule type" value="Genomic_DNA"/>
</dbReference>
<dbReference type="InterPro" id="IPR025665">
    <property type="entry name" value="Beta-barrel_OMP_2"/>
</dbReference>
<accession>A0A3D9CTX2</accession>
<gene>
    <name evidence="2" type="ORF">DRF58_12565</name>
</gene>
<evidence type="ECO:0000259" key="1">
    <source>
        <dbReference type="Pfam" id="PF13568"/>
    </source>
</evidence>
<feature type="domain" description="Outer membrane protein beta-barrel" evidence="1">
    <location>
        <begin position="18"/>
        <end position="179"/>
    </location>
</feature>
<comment type="caution">
    <text evidence="2">The sequence shown here is derived from an EMBL/GenBank/DDBJ whole genome shotgun (WGS) entry which is preliminary data.</text>
</comment>
<reference evidence="2 3" key="1">
    <citation type="journal article" date="2006" name="Int. J. Syst. Evol. Microbiol.">
        <title>Chryseobacterium hispanicum sp. nov., isolated from the drinking water distribution system of Sevilla, Spain.</title>
        <authorList>
            <person name="Gallego V."/>
            <person name="Garcia M.T."/>
            <person name="Ventosa A."/>
        </authorList>
    </citation>
    <scope>NUCLEOTIDE SEQUENCE [LARGE SCALE GENOMIC DNA]</scope>
    <source>
        <strain evidence="2 3">KCTC 22104</strain>
    </source>
</reference>
<dbReference type="RefSeq" id="WP_116035929.1">
    <property type="nucleotide sequence ID" value="NZ_JBHLVV010000057.1"/>
</dbReference>